<dbReference type="InterPro" id="IPR009000">
    <property type="entry name" value="Transl_B-barrel_sf"/>
</dbReference>
<dbReference type="InterPro" id="IPR005225">
    <property type="entry name" value="Small_GTP-bd"/>
</dbReference>
<evidence type="ECO:0000259" key="13">
    <source>
        <dbReference type="PROSITE" id="PS51722"/>
    </source>
</evidence>
<feature type="domain" description="Tr-type G" evidence="13">
    <location>
        <begin position="168"/>
        <end position="338"/>
    </location>
</feature>
<evidence type="ECO:0000256" key="11">
    <source>
        <dbReference type="SAM" id="Coils"/>
    </source>
</evidence>
<evidence type="ECO:0000256" key="2">
    <source>
        <dbReference type="ARBA" id="ARBA00007733"/>
    </source>
</evidence>
<evidence type="ECO:0000256" key="5">
    <source>
        <dbReference type="ARBA" id="ARBA00022917"/>
    </source>
</evidence>
<keyword evidence="7" id="KW-0496">Mitochondrion</keyword>
<evidence type="ECO:0000313" key="15">
    <source>
        <dbReference type="Proteomes" id="UP000596742"/>
    </source>
</evidence>
<dbReference type="GO" id="GO:0005739">
    <property type="term" value="C:mitochondrion"/>
    <property type="evidence" value="ECO:0007669"/>
    <property type="project" value="UniProtKB-SubCell"/>
</dbReference>
<dbReference type="Gene3D" id="3.40.50.10050">
    <property type="entry name" value="Translation initiation factor IF- 2, domain 3"/>
    <property type="match status" value="1"/>
</dbReference>
<keyword evidence="8" id="KW-0342">GTP-binding</keyword>
<organism evidence="14 15">
    <name type="scientific">Mytilus galloprovincialis</name>
    <name type="common">Mediterranean mussel</name>
    <dbReference type="NCBI Taxonomy" id="29158"/>
    <lineage>
        <taxon>Eukaryota</taxon>
        <taxon>Metazoa</taxon>
        <taxon>Spiralia</taxon>
        <taxon>Lophotrochozoa</taxon>
        <taxon>Mollusca</taxon>
        <taxon>Bivalvia</taxon>
        <taxon>Autobranchia</taxon>
        <taxon>Pteriomorphia</taxon>
        <taxon>Mytilida</taxon>
        <taxon>Mytiloidea</taxon>
        <taxon>Mytilidae</taxon>
        <taxon>Mytilinae</taxon>
        <taxon>Mytilus</taxon>
    </lineage>
</organism>
<dbReference type="SUPFAM" id="SSF50447">
    <property type="entry name" value="Translation proteins"/>
    <property type="match status" value="2"/>
</dbReference>
<dbReference type="AlphaFoldDB" id="A0A8B6H6X9"/>
<evidence type="ECO:0000313" key="14">
    <source>
        <dbReference type="EMBL" id="VDI74147.1"/>
    </source>
</evidence>
<dbReference type="GO" id="GO:0003743">
    <property type="term" value="F:translation initiation factor activity"/>
    <property type="evidence" value="ECO:0007669"/>
    <property type="project" value="UniProtKB-KW"/>
</dbReference>
<evidence type="ECO:0000256" key="4">
    <source>
        <dbReference type="ARBA" id="ARBA00022741"/>
    </source>
</evidence>
<name>A0A8B6H6X9_MYTGA</name>
<dbReference type="InterPro" id="IPR036925">
    <property type="entry name" value="TIF_IF2_dom3_sf"/>
</dbReference>
<evidence type="ECO:0000256" key="1">
    <source>
        <dbReference type="ARBA" id="ARBA00004173"/>
    </source>
</evidence>
<evidence type="ECO:0000256" key="8">
    <source>
        <dbReference type="ARBA" id="ARBA00023134"/>
    </source>
</evidence>
<dbReference type="CDD" id="cd03702">
    <property type="entry name" value="IF2_mtIF2_II"/>
    <property type="match status" value="1"/>
</dbReference>
<dbReference type="OrthoDB" id="361630at2759"/>
<comment type="caution">
    <text evidence="14">The sequence shown here is derived from an EMBL/GenBank/DDBJ whole genome shotgun (WGS) entry which is preliminary data.</text>
</comment>
<dbReference type="PANTHER" id="PTHR43381">
    <property type="entry name" value="TRANSLATION INITIATION FACTOR IF-2-RELATED"/>
    <property type="match status" value="1"/>
</dbReference>
<dbReference type="PROSITE" id="PS51722">
    <property type="entry name" value="G_TR_2"/>
    <property type="match status" value="1"/>
</dbReference>
<dbReference type="Gene3D" id="3.40.50.300">
    <property type="entry name" value="P-loop containing nucleotide triphosphate hydrolases"/>
    <property type="match status" value="1"/>
</dbReference>
<dbReference type="InterPro" id="IPR053905">
    <property type="entry name" value="EF-G-like_DII"/>
</dbReference>
<dbReference type="PANTHER" id="PTHR43381:SF20">
    <property type="entry name" value="TRANSLATION INITIATION FACTOR IF-2, MITOCHONDRIAL"/>
    <property type="match status" value="1"/>
</dbReference>
<dbReference type="GO" id="GO:0005525">
    <property type="term" value="F:GTP binding"/>
    <property type="evidence" value="ECO:0007669"/>
    <property type="project" value="UniProtKB-KW"/>
</dbReference>
<reference evidence="14" key="1">
    <citation type="submission" date="2018-11" db="EMBL/GenBank/DDBJ databases">
        <authorList>
            <person name="Alioto T."/>
            <person name="Alioto T."/>
        </authorList>
    </citation>
    <scope>NUCLEOTIDE SEQUENCE</scope>
</reference>
<dbReference type="InterPro" id="IPR027417">
    <property type="entry name" value="P-loop_NTPase"/>
</dbReference>
<feature type="coiled-coil region" evidence="11">
    <location>
        <begin position="44"/>
        <end position="71"/>
    </location>
</feature>
<proteinExistence type="inferred from homology"/>
<sequence length="713" mass="79550">MSCRQLIQRVQLLYSMKSPCQTCICGTISRKFHLVGALNGSAPVKGRTKTFEEAQQDLQKAEKRIAKKKNTKVKVISVYRNMTVSQIATQTSRTVDNILDAMEYANSRQAFRGGKTEITDVKVIQKTLTFLGYRSRIISNPEMVVAKKEENSRDIEPQPPPDPSVLVRRPPVVTIMGHVDHGKTTLLDALRNTNVVAQEFGGITQHIGAFSVKMSSGNTISFLDTPGHAAFSHMRARGASLTDIIILVVAADDGLMPQTVESIQHAKSADVPLIVAINKMDKHTADVEGTEQMLLQYDVIPEKFGGDVQCVPISALKGTNLQQLQEAVITLAELMDLKGDPVGNVEGRVIESRLVTGKGKVATVIIERGTLKKGNLLIAGTSYAKVRGIYSDKGSQLKEATLSSPVEVTGWKEFPSAGDQVLQAQSEKQIKEAIDWRNSLKMEEKMDTDQEAINEKREKHDAEYKKQLQLRQSLGRREYNFVLKTIKPNRAKEEEVHHEGPSLSIVLKGDVDGSIDAILNTLDTYKSQICRLSIIHHGVGEVTMSDIDNAKLFDGEIFAFNVPVSETVREHAKLNNVVIHEDNVIYKLFDNLVDSLSKRLPLREEQEIMGEATVMDSFNVSFKKKPMRIAGCRVTSGVLQRKHKFRIIREEEEIYNGPIVSLKHHKSEVETIKQDTECGLSISDNEIKFERGDVIICYRNYTAEQTLDWTPGF</sequence>
<gene>
    <name evidence="14" type="ORF">MGAL_10B003248</name>
</gene>
<dbReference type="InterPro" id="IPR023115">
    <property type="entry name" value="TIF_IF2_dom3"/>
</dbReference>
<evidence type="ECO:0000256" key="12">
    <source>
        <dbReference type="SAM" id="MobiDB-lite"/>
    </source>
</evidence>
<dbReference type="FunFam" id="2.40.30.10:FF:000008">
    <property type="entry name" value="Translation initiation factor IF-2"/>
    <property type="match status" value="1"/>
</dbReference>
<protein>
    <recommendedName>
        <fullName evidence="10">Translation initiation factor IF-2, mitochondrial</fullName>
    </recommendedName>
</protein>
<dbReference type="NCBIfam" id="TIGR00231">
    <property type="entry name" value="small_GTP"/>
    <property type="match status" value="1"/>
</dbReference>
<keyword evidence="4" id="KW-0547">Nucleotide-binding</keyword>
<evidence type="ECO:0000256" key="10">
    <source>
        <dbReference type="ARBA" id="ARBA00044200"/>
    </source>
</evidence>
<dbReference type="SUPFAM" id="SSF52156">
    <property type="entry name" value="Initiation factor IF2/eIF5b, domain 3"/>
    <property type="match status" value="1"/>
</dbReference>
<dbReference type="EMBL" id="UYJE01009526">
    <property type="protein sequence ID" value="VDI74147.1"/>
    <property type="molecule type" value="Genomic_DNA"/>
</dbReference>
<dbReference type="Pfam" id="PF00009">
    <property type="entry name" value="GTP_EFTU"/>
    <property type="match status" value="1"/>
</dbReference>
<dbReference type="InterPro" id="IPR015760">
    <property type="entry name" value="TIF_IF2"/>
</dbReference>
<evidence type="ECO:0000256" key="3">
    <source>
        <dbReference type="ARBA" id="ARBA00022540"/>
    </source>
</evidence>
<evidence type="ECO:0000256" key="7">
    <source>
        <dbReference type="ARBA" id="ARBA00023128"/>
    </source>
</evidence>
<keyword evidence="5" id="KW-0648">Protein biosynthesis</keyword>
<keyword evidence="3 14" id="KW-0396">Initiation factor</keyword>
<dbReference type="Proteomes" id="UP000596742">
    <property type="component" value="Unassembled WGS sequence"/>
</dbReference>
<keyword evidence="6" id="KW-0809">Transit peptide</keyword>
<comment type="function">
    <text evidence="9">One of the essential components for the initiation of protein synthesis. Protects formylmethionyl-tRNA from spontaneous hydrolysis and promotes its binding to the 30S ribosomal subunits. Also involved in the hydrolysis of GTP during the formation of the 70S ribosomal complex.</text>
</comment>
<comment type="subcellular location">
    <subcellularLocation>
        <location evidence="1">Mitochondrion</location>
    </subcellularLocation>
</comment>
<dbReference type="PROSITE" id="PS01176">
    <property type="entry name" value="IF2"/>
    <property type="match status" value="1"/>
</dbReference>
<dbReference type="CDD" id="cd03692">
    <property type="entry name" value="mtIF2_IVc"/>
    <property type="match status" value="1"/>
</dbReference>
<dbReference type="FunFam" id="3.40.50.300:FF:000019">
    <property type="entry name" value="Translation initiation factor IF-2"/>
    <property type="match status" value="1"/>
</dbReference>
<dbReference type="CDD" id="cd01887">
    <property type="entry name" value="IF2_eIF5B"/>
    <property type="match status" value="1"/>
</dbReference>
<comment type="similarity">
    <text evidence="2">Belongs to the TRAFAC class translation factor GTPase superfamily. Classic translation factor GTPase family. IF-2 subfamily.</text>
</comment>
<dbReference type="FunFam" id="2.40.30.10:FF:000007">
    <property type="entry name" value="Translation initiation factor IF-2"/>
    <property type="match status" value="1"/>
</dbReference>
<dbReference type="FunFam" id="3.40.50.10050:FF:000001">
    <property type="entry name" value="Translation initiation factor IF-2"/>
    <property type="match status" value="1"/>
</dbReference>
<feature type="region of interest" description="Disordered" evidence="12">
    <location>
        <begin position="148"/>
        <end position="167"/>
    </location>
</feature>
<keyword evidence="11" id="KW-0175">Coiled coil</keyword>
<dbReference type="SUPFAM" id="SSF52540">
    <property type="entry name" value="P-loop containing nucleoside triphosphate hydrolases"/>
    <property type="match status" value="1"/>
</dbReference>
<accession>A0A8B6H6X9</accession>
<dbReference type="Pfam" id="PF22042">
    <property type="entry name" value="EF-G_D2"/>
    <property type="match status" value="1"/>
</dbReference>
<dbReference type="Pfam" id="PF11987">
    <property type="entry name" value="IF-2"/>
    <property type="match status" value="1"/>
</dbReference>
<dbReference type="InterPro" id="IPR000178">
    <property type="entry name" value="TF_IF2_bacterial-like"/>
</dbReference>
<dbReference type="InterPro" id="IPR044145">
    <property type="entry name" value="IF2_II"/>
</dbReference>
<dbReference type="Gene3D" id="2.40.30.10">
    <property type="entry name" value="Translation factors"/>
    <property type="match status" value="2"/>
</dbReference>
<keyword evidence="15" id="KW-1185">Reference proteome</keyword>
<evidence type="ECO:0000256" key="6">
    <source>
        <dbReference type="ARBA" id="ARBA00022946"/>
    </source>
</evidence>
<evidence type="ECO:0000256" key="9">
    <source>
        <dbReference type="ARBA" id="ARBA00025162"/>
    </source>
</evidence>
<dbReference type="GO" id="GO:0003924">
    <property type="term" value="F:GTPase activity"/>
    <property type="evidence" value="ECO:0007669"/>
    <property type="project" value="InterPro"/>
</dbReference>
<dbReference type="InterPro" id="IPR000795">
    <property type="entry name" value="T_Tr_GTP-bd_dom"/>
</dbReference>